<keyword evidence="2" id="KW-1003">Cell membrane</keyword>
<keyword evidence="4 6" id="KW-1133">Transmembrane helix</keyword>
<keyword evidence="5 6" id="KW-0472">Membrane</keyword>
<gene>
    <name evidence="7" type="ORF">EQM06_04345</name>
</gene>
<dbReference type="PANTHER" id="PTHR30250:SF21">
    <property type="entry name" value="LIPID II FLIPPASE MURJ"/>
    <property type="match status" value="1"/>
</dbReference>
<evidence type="ECO:0000256" key="4">
    <source>
        <dbReference type="ARBA" id="ARBA00022989"/>
    </source>
</evidence>
<sequence>MAKKSFVQGAVILGIAGIIIKVLGAFFRIPLANLIGSEGMGYYQTAYPIYVLFLTLATAGIPIAISRMVSERIAVDDYYEAHKVFRVSFILLFCIGIVSAAICFFGAGLLVGTMGNPGAKLAMMAIAPALLFVPMQAAYRGYFQGMQDMKLTAVSQVTEQFCRVVVGLFLAYFLVKFGREYAAAGASFGATAGAIGGVLTVVIIYLYKRGSLEHNIQRTKRSSSESSSSILAKIFMIAIPVTIGAAIMPIMNAIDVGIVMRRLQATGWTYAAANSMYGQLTGMAGPLINFPQVLTQAVAMSLVPAVAAAHKQKDMHFLRENVQMGLRMAIIIGLPCAFGLMALSEPIMLLLYPMQRESAMNAAPCLFIMAIGVIFLSTVQTLTGVLQGVGKQMIPVRNLFIGAIMKVIITYTLTGVEQINVKGAAIGTVAAYMIAATLNVMAVKKYTGAKFDFMLTYVKPTISTLFMAAAAVFVHRVLFGMVGNALATLMAVCVAGAVYCVMLFVTKSVKREEIVHMPKGKTLLNIMDKFKR</sequence>
<dbReference type="OrthoDB" id="9775950at2"/>
<comment type="subcellular location">
    <subcellularLocation>
        <location evidence="1">Cell membrane</location>
        <topology evidence="1">Multi-pass membrane protein</topology>
    </subcellularLocation>
</comment>
<feature type="transmembrane region" description="Helical" evidence="6">
    <location>
        <begin position="151"/>
        <end position="175"/>
    </location>
</feature>
<organism evidence="7 8">
    <name type="scientific">Aminipila luticellarii</name>
    <dbReference type="NCBI Taxonomy" id="2507160"/>
    <lineage>
        <taxon>Bacteria</taxon>
        <taxon>Bacillati</taxon>
        <taxon>Bacillota</taxon>
        <taxon>Clostridia</taxon>
        <taxon>Peptostreptococcales</taxon>
        <taxon>Anaerovoracaceae</taxon>
        <taxon>Aminipila</taxon>
    </lineage>
</organism>
<name>A0A410PUC4_9FIRM</name>
<dbReference type="EMBL" id="CP035281">
    <property type="protein sequence ID" value="QAT42523.1"/>
    <property type="molecule type" value="Genomic_DNA"/>
</dbReference>
<feature type="transmembrane region" description="Helical" evidence="6">
    <location>
        <begin position="228"/>
        <end position="251"/>
    </location>
</feature>
<evidence type="ECO:0000256" key="5">
    <source>
        <dbReference type="ARBA" id="ARBA00023136"/>
    </source>
</evidence>
<dbReference type="InterPro" id="IPR002797">
    <property type="entry name" value="Polysacc_synth"/>
</dbReference>
<dbReference type="AlphaFoldDB" id="A0A410PUC4"/>
<feature type="transmembrane region" description="Helical" evidence="6">
    <location>
        <begin position="290"/>
        <end position="309"/>
    </location>
</feature>
<feature type="transmembrane region" description="Helical" evidence="6">
    <location>
        <begin position="87"/>
        <end position="109"/>
    </location>
</feature>
<proteinExistence type="predicted"/>
<feature type="transmembrane region" description="Helical" evidence="6">
    <location>
        <begin position="47"/>
        <end position="66"/>
    </location>
</feature>
<evidence type="ECO:0000256" key="1">
    <source>
        <dbReference type="ARBA" id="ARBA00004651"/>
    </source>
</evidence>
<evidence type="ECO:0000313" key="7">
    <source>
        <dbReference type="EMBL" id="QAT42523.1"/>
    </source>
</evidence>
<dbReference type="KEGG" id="amij:EQM06_04345"/>
<feature type="transmembrane region" description="Helical" evidence="6">
    <location>
        <begin position="485"/>
        <end position="505"/>
    </location>
</feature>
<dbReference type="Pfam" id="PF01943">
    <property type="entry name" value="Polysacc_synt"/>
    <property type="match status" value="1"/>
</dbReference>
<dbReference type="GO" id="GO:0005886">
    <property type="term" value="C:plasma membrane"/>
    <property type="evidence" value="ECO:0007669"/>
    <property type="project" value="UniProtKB-SubCell"/>
</dbReference>
<feature type="transmembrane region" description="Helical" evidence="6">
    <location>
        <begin position="422"/>
        <end position="443"/>
    </location>
</feature>
<evidence type="ECO:0000256" key="6">
    <source>
        <dbReference type="SAM" id="Phobius"/>
    </source>
</evidence>
<feature type="transmembrane region" description="Helical" evidence="6">
    <location>
        <begin position="366"/>
        <end position="386"/>
    </location>
</feature>
<evidence type="ECO:0000256" key="2">
    <source>
        <dbReference type="ARBA" id="ARBA00022475"/>
    </source>
</evidence>
<dbReference type="PANTHER" id="PTHR30250">
    <property type="entry name" value="PST FAMILY PREDICTED COLANIC ACID TRANSPORTER"/>
    <property type="match status" value="1"/>
</dbReference>
<reference evidence="7 8" key="1">
    <citation type="submission" date="2019-01" db="EMBL/GenBank/DDBJ databases">
        <title>Draft genomes of a novel of Aminipila strains.</title>
        <authorList>
            <person name="Ma S."/>
        </authorList>
    </citation>
    <scope>NUCLEOTIDE SEQUENCE [LARGE SCALE GENOMIC DNA]</scope>
    <source>
        <strain evidence="8">JN-39</strain>
    </source>
</reference>
<dbReference type="PIRSF" id="PIRSF038958">
    <property type="entry name" value="PG_synth_SpoVB"/>
    <property type="match status" value="1"/>
</dbReference>
<feature type="transmembrane region" description="Helical" evidence="6">
    <location>
        <begin position="7"/>
        <end position="27"/>
    </location>
</feature>
<keyword evidence="8" id="KW-1185">Reference proteome</keyword>
<dbReference type="RefSeq" id="WP_128745173.1">
    <property type="nucleotide sequence ID" value="NZ_CP035281.1"/>
</dbReference>
<protein>
    <submittedName>
        <fullName evidence="7">Polysaccharide biosynthesis protein</fullName>
    </submittedName>
</protein>
<feature type="transmembrane region" description="Helical" evidence="6">
    <location>
        <begin position="330"/>
        <end position="354"/>
    </location>
</feature>
<evidence type="ECO:0000256" key="3">
    <source>
        <dbReference type="ARBA" id="ARBA00022692"/>
    </source>
</evidence>
<dbReference type="InterPro" id="IPR050833">
    <property type="entry name" value="Poly_Biosynth_Transport"/>
</dbReference>
<evidence type="ECO:0000313" key="8">
    <source>
        <dbReference type="Proteomes" id="UP000287601"/>
    </source>
</evidence>
<dbReference type="CDD" id="cd13124">
    <property type="entry name" value="MATE_SpoVB_like"/>
    <property type="match status" value="1"/>
</dbReference>
<dbReference type="Proteomes" id="UP000287601">
    <property type="component" value="Chromosome"/>
</dbReference>
<feature type="transmembrane region" description="Helical" evidence="6">
    <location>
        <begin position="181"/>
        <end position="207"/>
    </location>
</feature>
<dbReference type="InterPro" id="IPR024923">
    <property type="entry name" value="PG_synth_SpoVB"/>
</dbReference>
<accession>A0A410PUC4</accession>
<feature type="transmembrane region" description="Helical" evidence="6">
    <location>
        <begin position="121"/>
        <end position="139"/>
    </location>
</feature>
<feature type="transmembrane region" description="Helical" evidence="6">
    <location>
        <begin position="398"/>
        <end position="416"/>
    </location>
</feature>
<feature type="transmembrane region" description="Helical" evidence="6">
    <location>
        <begin position="455"/>
        <end position="479"/>
    </location>
</feature>
<keyword evidence="3 6" id="KW-0812">Transmembrane</keyword>